<evidence type="ECO:0000313" key="1">
    <source>
        <dbReference type="EMBL" id="KKN73523.1"/>
    </source>
</evidence>
<dbReference type="Gene3D" id="3.40.1800.10">
    <property type="entry name" value="His-Me finger endonucleases"/>
    <property type="match status" value="1"/>
</dbReference>
<evidence type="ECO:0008006" key="2">
    <source>
        <dbReference type="Google" id="ProtNLM"/>
    </source>
</evidence>
<dbReference type="Pfam" id="PF02945">
    <property type="entry name" value="Endonuclease_7"/>
    <property type="match status" value="1"/>
</dbReference>
<gene>
    <name evidence="1" type="ORF">LCGC14_0399650</name>
</gene>
<organism evidence="1">
    <name type="scientific">marine sediment metagenome</name>
    <dbReference type="NCBI Taxonomy" id="412755"/>
    <lineage>
        <taxon>unclassified sequences</taxon>
        <taxon>metagenomes</taxon>
        <taxon>ecological metagenomes</taxon>
    </lineage>
</organism>
<dbReference type="InterPro" id="IPR044925">
    <property type="entry name" value="His-Me_finger_sf"/>
</dbReference>
<dbReference type="AlphaFoldDB" id="A0A0F9W661"/>
<dbReference type="EMBL" id="LAZR01000342">
    <property type="protein sequence ID" value="KKN73523.1"/>
    <property type="molecule type" value="Genomic_DNA"/>
</dbReference>
<dbReference type="InterPro" id="IPR038563">
    <property type="entry name" value="Endonuclease_7_sf"/>
</dbReference>
<accession>A0A0F9W661</accession>
<proteinExistence type="predicted"/>
<protein>
    <recommendedName>
        <fullName evidence="2">Recombination endonuclease VII</fullName>
    </recommendedName>
</protein>
<comment type="caution">
    <text evidence="1">The sequence shown here is derived from an EMBL/GenBank/DDBJ whole genome shotgun (WGS) entry which is preliminary data.</text>
</comment>
<reference evidence="1" key="1">
    <citation type="journal article" date="2015" name="Nature">
        <title>Complex archaea that bridge the gap between prokaryotes and eukaryotes.</title>
        <authorList>
            <person name="Spang A."/>
            <person name="Saw J.H."/>
            <person name="Jorgensen S.L."/>
            <person name="Zaremba-Niedzwiedzka K."/>
            <person name="Martijn J."/>
            <person name="Lind A.E."/>
            <person name="van Eijk R."/>
            <person name="Schleper C."/>
            <person name="Guy L."/>
            <person name="Ettema T.J."/>
        </authorList>
    </citation>
    <scope>NUCLEOTIDE SEQUENCE</scope>
</reference>
<dbReference type="SUPFAM" id="SSF54060">
    <property type="entry name" value="His-Me finger endonucleases"/>
    <property type="match status" value="1"/>
</dbReference>
<name>A0A0F9W661_9ZZZZ</name>
<dbReference type="InterPro" id="IPR004211">
    <property type="entry name" value="Endonuclease_7"/>
</dbReference>
<sequence length="167" mass="19746">MKKCTKCGRKKALIAFSKRSTAKDGKQGTCQECQNKQSRARYKAHPEKQRAHNARYYQVHRNAILVYHKVHYWQNRAYYRNHQLKAKYGITVTEFDTMRRRQKDCCALCKQPMTFGDKVRPLQAVVDHCHKTGRIRGLIHARCNTLLARAEDSIVRLKQAIRYLRRK</sequence>